<gene>
    <name evidence="1" type="ORF">IRJ16_02435</name>
</gene>
<accession>A0A929KSJ2</accession>
<sequence length="97" mass="11293">MSKEEDQNRHEQLIDFLNEFNLYNGALKKVDKKLTSNQFQSIKTNNINQAVKVLTDVLNLSGGSVSDVDFYELLQAYFQVPSYREKFNTLVKEAKYH</sequence>
<evidence type="ECO:0000313" key="2">
    <source>
        <dbReference type="Proteomes" id="UP000622475"/>
    </source>
</evidence>
<keyword evidence="2" id="KW-1185">Reference proteome</keyword>
<dbReference type="RefSeq" id="WP_194109922.1">
    <property type="nucleotide sequence ID" value="NZ_JADFFL010000001.1"/>
</dbReference>
<dbReference type="AlphaFoldDB" id="A0A929KSJ2"/>
<evidence type="ECO:0000313" key="1">
    <source>
        <dbReference type="EMBL" id="MBE9660729.1"/>
    </source>
</evidence>
<proteinExistence type="predicted"/>
<dbReference type="EMBL" id="JADFFL010000001">
    <property type="protein sequence ID" value="MBE9660729.1"/>
    <property type="molecule type" value="Genomic_DNA"/>
</dbReference>
<dbReference type="Proteomes" id="UP000622475">
    <property type="component" value="Unassembled WGS sequence"/>
</dbReference>
<reference evidence="1" key="1">
    <citation type="submission" date="2020-10" db="EMBL/GenBank/DDBJ databases">
        <title>Mucilaginibacter mali sp. nov., isolated from rhizosphere soil of apple orchard.</title>
        <authorList>
            <person name="Lee J.-S."/>
            <person name="Kim H.S."/>
            <person name="Kim J.-S."/>
        </authorList>
    </citation>
    <scope>NUCLEOTIDE SEQUENCE</scope>
    <source>
        <strain evidence="1">KCTC 22746</strain>
    </source>
</reference>
<protein>
    <submittedName>
        <fullName evidence="1">Uncharacterized protein</fullName>
    </submittedName>
</protein>
<comment type="caution">
    <text evidence="1">The sequence shown here is derived from an EMBL/GenBank/DDBJ whole genome shotgun (WGS) entry which is preliminary data.</text>
</comment>
<organism evidence="1 2">
    <name type="scientific">Mucilaginibacter myungsuensis</name>
    <dbReference type="NCBI Taxonomy" id="649104"/>
    <lineage>
        <taxon>Bacteria</taxon>
        <taxon>Pseudomonadati</taxon>
        <taxon>Bacteroidota</taxon>
        <taxon>Sphingobacteriia</taxon>
        <taxon>Sphingobacteriales</taxon>
        <taxon>Sphingobacteriaceae</taxon>
        <taxon>Mucilaginibacter</taxon>
    </lineage>
</organism>
<name>A0A929KSJ2_9SPHI</name>